<dbReference type="EMBL" id="CP027062">
    <property type="protein sequence ID" value="AVI50173.1"/>
    <property type="molecule type" value="Genomic_DNA"/>
</dbReference>
<evidence type="ECO:0000256" key="1">
    <source>
        <dbReference type="SAM" id="SignalP"/>
    </source>
</evidence>
<dbReference type="OrthoDB" id="1448757at2"/>
<keyword evidence="1" id="KW-0732">Signal</keyword>
<keyword evidence="3" id="KW-1185">Reference proteome</keyword>
<protein>
    <submittedName>
        <fullName evidence="2">Uncharacterized protein</fullName>
    </submittedName>
</protein>
<dbReference type="KEGG" id="aue:C5O00_02905"/>
<accession>A0A2S0HVG8</accession>
<name>A0A2S0HVG8_9FLAO</name>
<reference evidence="2 3" key="1">
    <citation type="submission" date="2018-02" db="EMBL/GenBank/DDBJ databases">
        <title>Genomic analysis of the strain RR4-38 isolated from a seawater recirculating aquaculture system.</title>
        <authorList>
            <person name="Kim Y.-S."/>
            <person name="Jang Y.H."/>
            <person name="Kim K.-H."/>
        </authorList>
    </citation>
    <scope>NUCLEOTIDE SEQUENCE [LARGE SCALE GENOMIC DNA]</scope>
    <source>
        <strain evidence="2 3">RR4-38</strain>
    </source>
</reference>
<gene>
    <name evidence="2" type="ORF">C5O00_02905</name>
</gene>
<evidence type="ECO:0000313" key="2">
    <source>
        <dbReference type="EMBL" id="AVI50173.1"/>
    </source>
</evidence>
<evidence type="ECO:0000313" key="3">
    <source>
        <dbReference type="Proteomes" id="UP000238442"/>
    </source>
</evidence>
<proteinExistence type="predicted"/>
<dbReference type="RefSeq" id="WP_105214781.1">
    <property type="nucleotide sequence ID" value="NZ_CP027062.1"/>
</dbReference>
<dbReference type="AlphaFoldDB" id="A0A2S0HVG8"/>
<organism evidence="2 3">
    <name type="scientific">Pukyongia salina</name>
    <dbReference type="NCBI Taxonomy" id="2094025"/>
    <lineage>
        <taxon>Bacteria</taxon>
        <taxon>Pseudomonadati</taxon>
        <taxon>Bacteroidota</taxon>
        <taxon>Flavobacteriia</taxon>
        <taxon>Flavobacteriales</taxon>
        <taxon>Flavobacteriaceae</taxon>
        <taxon>Pukyongia</taxon>
    </lineage>
</organism>
<sequence length="116" mass="12890">MKNLLSVLAISCIMLVGMGSMSAQSLTQDQDRPEVIAKTKVADLSSKLDLTGDQQRALFRAYTAHESNYQKHVTGKDISSPKVQADKNKFDAVLKDAVKKSLTDAQYNKWLTLQKM</sequence>
<dbReference type="Proteomes" id="UP000238442">
    <property type="component" value="Chromosome"/>
</dbReference>
<feature type="chain" id="PRO_5015471430" evidence="1">
    <location>
        <begin position="24"/>
        <end position="116"/>
    </location>
</feature>
<feature type="signal peptide" evidence="1">
    <location>
        <begin position="1"/>
        <end position="23"/>
    </location>
</feature>